<evidence type="ECO:0000313" key="5">
    <source>
        <dbReference type="EMBL" id="CAL4937069.1"/>
    </source>
</evidence>
<evidence type="ECO:0000256" key="3">
    <source>
        <dbReference type="ARBA" id="ARBA00023242"/>
    </source>
</evidence>
<dbReference type="GO" id="GO:0005654">
    <property type="term" value="C:nucleoplasm"/>
    <property type="evidence" value="ECO:0007669"/>
    <property type="project" value="UniProtKB-ARBA"/>
</dbReference>
<dbReference type="Pfam" id="PF03870">
    <property type="entry name" value="RNA_pol_Rpb8"/>
    <property type="match status" value="2"/>
</dbReference>
<evidence type="ECO:0000256" key="2">
    <source>
        <dbReference type="ARBA" id="ARBA00008912"/>
    </source>
</evidence>
<dbReference type="SUPFAM" id="SSF50249">
    <property type="entry name" value="Nucleic acid-binding proteins"/>
    <property type="match status" value="2"/>
</dbReference>
<feature type="compositionally biased region" description="Basic and acidic residues" evidence="4">
    <location>
        <begin position="107"/>
        <end position="158"/>
    </location>
</feature>
<comment type="subcellular location">
    <subcellularLocation>
        <location evidence="1">Nucleus</location>
    </subcellularLocation>
</comment>
<reference evidence="6 7" key="1">
    <citation type="submission" date="2024-10" db="EMBL/GenBank/DDBJ databases">
        <authorList>
            <person name="Ryan C."/>
        </authorList>
    </citation>
    <scope>NUCLEOTIDE SEQUENCE [LARGE SCALE GENOMIC DNA]</scope>
</reference>
<gene>
    <name evidence="6" type="ORF">URODEC1_LOCUS120202</name>
    <name evidence="5" type="ORF">URODEC1_LOCUS30307</name>
</gene>
<name>A0ABC9GVI4_9POAL</name>
<dbReference type="InterPro" id="IPR005570">
    <property type="entry name" value="RPABC3"/>
</dbReference>
<evidence type="ECO:0000313" key="7">
    <source>
        <dbReference type="Proteomes" id="UP001497457"/>
    </source>
</evidence>
<evidence type="ECO:0000256" key="1">
    <source>
        <dbReference type="ARBA" id="ARBA00004123"/>
    </source>
</evidence>
<evidence type="ECO:0000256" key="4">
    <source>
        <dbReference type="SAM" id="MobiDB-lite"/>
    </source>
</evidence>
<organism evidence="6 7">
    <name type="scientific">Urochloa decumbens</name>
    <dbReference type="NCBI Taxonomy" id="240449"/>
    <lineage>
        <taxon>Eukaryota</taxon>
        <taxon>Viridiplantae</taxon>
        <taxon>Streptophyta</taxon>
        <taxon>Embryophyta</taxon>
        <taxon>Tracheophyta</taxon>
        <taxon>Spermatophyta</taxon>
        <taxon>Magnoliopsida</taxon>
        <taxon>Liliopsida</taxon>
        <taxon>Poales</taxon>
        <taxon>Poaceae</taxon>
        <taxon>PACMAD clade</taxon>
        <taxon>Panicoideae</taxon>
        <taxon>Panicodae</taxon>
        <taxon>Paniceae</taxon>
        <taxon>Melinidinae</taxon>
        <taxon>Urochloa</taxon>
    </lineage>
</organism>
<dbReference type="PANTHER" id="PTHR10917">
    <property type="entry name" value="DNA-DIRECTED RNA POLYMERASES I, II, AND III SUBUNIT RPABC3"/>
    <property type="match status" value="1"/>
</dbReference>
<keyword evidence="7" id="KW-1185">Reference proteome</keyword>
<keyword evidence="3" id="KW-0539">Nucleus</keyword>
<evidence type="ECO:0000313" key="6">
    <source>
        <dbReference type="EMBL" id="CAM0146655.1"/>
    </source>
</evidence>
<sequence length="197" mass="22074">MPEFLFDDVFIVTRLDPDGKKFDRVSRVEAKSEIPGMYMQLDVATEVYPMRLGEKFKMVLAETLNLDGSADTGYYTHAVKETLADKYDYVMQGKLYKIADYVPPPPPEKKDADSDKDAENSSNKDADTSKNDEDTSSKNDEDASKNDEDASSKASKEDPKVEIFASFGGLLMLLRGDPSFATPFGLDKRIFLLIRKV</sequence>
<dbReference type="PANTHER" id="PTHR10917:SF0">
    <property type="entry name" value="DNA-DIRECTED RNA POLYMERASES I, II, AND III SUBUNIT RPABC3"/>
    <property type="match status" value="1"/>
</dbReference>
<protein>
    <submittedName>
        <fullName evidence="6">Uncharacterized protein</fullName>
    </submittedName>
</protein>
<dbReference type="Proteomes" id="UP001497457">
    <property type="component" value="Unassembled WGS sequence"/>
</dbReference>
<feature type="region of interest" description="Disordered" evidence="4">
    <location>
        <begin position="100"/>
        <end position="158"/>
    </location>
</feature>
<dbReference type="AlphaFoldDB" id="A0ABC9GVI4"/>
<dbReference type="InterPro" id="IPR012340">
    <property type="entry name" value="NA-bd_OB-fold"/>
</dbReference>
<proteinExistence type="inferred from homology"/>
<accession>A0ABC9GVI4</accession>
<dbReference type="SMART" id="SM00658">
    <property type="entry name" value="RPOL8c"/>
    <property type="match status" value="1"/>
</dbReference>
<dbReference type="Proteomes" id="UP001497457">
    <property type="component" value="Chromosome 15b"/>
</dbReference>
<dbReference type="Gene3D" id="2.40.50.140">
    <property type="entry name" value="Nucleic acid-binding proteins"/>
    <property type="match status" value="1"/>
</dbReference>
<dbReference type="EMBL" id="OZ075125">
    <property type="protein sequence ID" value="CAL4937069.1"/>
    <property type="molecule type" value="Genomic_DNA"/>
</dbReference>
<comment type="similarity">
    <text evidence="2">Belongs to the eukaryotic RPB8 RNA polymerase subunit family.</text>
</comment>
<dbReference type="EMBL" id="CAXIPR030000642">
    <property type="protein sequence ID" value="CAM0146655.1"/>
    <property type="molecule type" value="Genomic_DNA"/>
</dbReference>